<dbReference type="GeneID" id="108855880"/>
<dbReference type="FunFam" id="2.60.40.420:FF:000003">
    <property type="entry name" value="Blue copper"/>
    <property type="match status" value="1"/>
</dbReference>
<feature type="compositionally biased region" description="Low complexity" evidence="5">
    <location>
        <begin position="126"/>
        <end position="138"/>
    </location>
</feature>
<dbReference type="GO" id="GO:0098552">
    <property type="term" value="C:side of membrane"/>
    <property type="evidence" value="ECO:0007669"/>
    <property type="project" value="UniProtKB-KW"/>
</dbReference>
<accession>A0A6J0NNP0</accession>
<dbReference type="GO" id="GO:0046872">
    <property type="term" value="F:metal ion binding"/>
    <property type="evidence" value="ECO:0007669"/>
    <property type="project" value="UniProtKB-KW"/>
</dbReference>
<evidence type="ECO:0000256" key="4">
    <source>
        <dbReference type="ARBA" id="ARBA00023180"/>
    </source>
</evidence>
<reference evidence="10" key="2">
    <citation type="submission" date="2025-08" db="UniProtKB">
        <authorList>
            <consortium name="RefSeq"/>
        </authorList>
    </citation>
    <scope>IDENTIFICATION</scope>
    <source>
        <tissue evidence="10">Leaf</tissue>
    </source>
</reference>
<feature type="signal peptide" evidence="7">
    <location>
        <begin position="1"/>
        <end position="21"/>
    </location>
</feature>
<dbReference type="Proteomes" id="UP000504610">
    <property type="component" value="Chromosome 1"/>
</dbReference>
<feature type="chain" id="PRO_5040799708" evidence="7">
    <location>
        <begin position="22"/>
        <end position="185"/>
    </location>
</feature>
<name>A0A6J0NNP0_RAPSA</name>
<evidence type="ECO:0000256" key="3">
    <source>
        <dbReference type="ARBA" id="ARBA00023008"/>
    </source>
</evidence>
<keyword evidence="6" id="KW-1133">Transmembrane helix</keyword>
<sequence length="185" mass="19255">MNTFLWLTLILLYMISAATSATLTVNWSLGTDYTPLATGKTFSIGDTIVFSYSTGHTVDEVSEVDYKSCTLGNSITSDSSGTTTIDLKTTGPRYFICGIPGHCSTGMKLAVNVASDSSTNVGGGTTTPTPFIEGGSTTTPTPLTGGGGYVPTTTQAIACGGWAVSSPLWAMIVTWTILFYALDLS</sequence>
<evidence type="ECO:0000256" key="2">
    <source>
        <dbReference type="ARBA" id="ARBA00022723"/>
    </source>
</evidence>
<dbReference type="KEGG" id="rsz:108855880"/>
<keyword evidence="1" id="KW-0336">GPI-anchor</keyword>
<evidence type="ECO:0000313" key="9">
    <source>
        <dbReference type="Proteomes" id="UP000504610"/>
    </source>
</evidence>
<evidence type="ECO:0000256" key="6">
    <source>
        <dbReference type="SAM" id="Phobius"/>
    </source>
</evidence>
<feature type="domain" description="Phytocyanin" evidence="8">
    <location>
        <begin position="21"/>
        <end position="115"/>
    </location>
</feature>
<dbReference type="PROSITE" id="PS51485">
    <property type="entry name" value="PHYTOCYANIN"/>
    <property type="match status" value="1"/>
</dbReference>
<gene>
    <name evidence="10" type="primary">LOC108855880</name>
</gene>
<dbReference type="GO" id="GO:0005886">
    <property type="term" value="C:plasma membrane"/>
    <property type="evidence" value="ECO:0007669"/>
    <property type="project" value="TreeGrafter"/>
</dbReference>
<evidence type="ECO:0000256" key="1">
    <source>
        <dbReference type="ARBA" id="ARBA00022622"/>
    </source>
</evidence>
<keyword evidence="3" id="KW-0186">Copper</keyword>
<keyword evidence="6" id="KW-0472">Membrane</keyword>
<feature type="region of interest" description="Disordered" evidence="5">
    <location>
        <begin position="119"/>
        <end position="138"/>
    </location>
</feature>
<evidence type="ECO:0000313" key="10">
    <source>
        <dbReference type="RefSeq" id="XP_018485308.2"/>
    </source>
</evidence>
<organism evidence="9 10">
    <name type="scientific">Raphanus sativus</name>
    <name type="common">Radish</name>
    <name type="synonym">Raphanus raphanistrum var. sativus</name>
    <dbReference type="NCBI Taxonomy" id="3726"/>
    <lineage>
        <taxon>Eukaryota</taxon>
        <taxon>Viridiplantae</taxon>
        <taxon>Streptophyta</taxon>
        <taxon>Embryophyta</taxon>
        <taxon>Tracheophyta</taxon>
        <taxon>Spermatophyta</taxon>
        <taxon>Magnoliopsida</taxon>
        <taxon>eudicotyledons</taxon>
        <taxon>Gunneridae</taxon>
        <taxon>Pentapetalae</taxon>
        <taxon>rosids</taxon>
        <taxon>malvids</taxon>
        <taxon>Brassicales</taxon>
        <taxon>Brassicaceae</taxon>
        <taxon>Brassiceae</taxon>
        <taxon>Raphanus</taxon>
    </lineage>
</organism>
<reference evidence="9" key="1">
    <citation type="journal article" date="2019" name="Database">
        <title>The radish genome database (RadishGD): an integrated information resource for radish genomics.</title>
        <authorList>
            <person name="Yu H.J."/>
            <person name="Baek S."/>
            <person name="Lee Y.J."/>
            <person name="Cho A."/>
            <person name="Mun J.H."/>
        </authorList>
    </citation>
    <scope>NUCLEOTIDE SEQUENCE [LARGE SCALE GENOMIC DNA]</scope>
    <source>
        <strain evidence="9">cv. WK10039</strain>
    </source>
</reference>
<dbReference type="GO" id="GO:0009055">
    <property type="term" value="F:electron transfer activity"/>
    <property type="evidence" value="ECO:0007669"/>
    <property type="project" value="InterPro"/>
</dbReference>
<dbReference type="InterPro" id="IPR028871">
    <property type="entry name" value="BlueCu_1_BS"/>
</dbReference>
<keyword evidence="4" id="KW-0325">Glycoprotein</keyword>
<keyword evidence="7" id="KW-0732">Signal</keyword>
<dbReference type="PROSITE" id="PS00196">
    <property type="entry name" value="COPPER_BLUE"/>
    <property type="match status" value="1"/>
</dbReference>
<feature type="transmembrane region" description="Helical" evidence="6">
    <location>
        <begin position="162"/>
        <end position="182"/>
    </location>
</feature>
<dbReference type="OrthoDB" id="206968at2759"/>
<dbReference type="InterPro" id="IPR039391">
    <property type="entry name" value="Phytocyanin-like"/>
</dbReference>
<dbReference type="CDD" id="cd04216">
    <property type="entry name" value="Phytocyanin"/>
    <property type="match status" value="1"/>
</dbReference>
<dbReference type="Pfam" id="PF02298">
    <property type="entry name" value="Cu_bind_like"/>
    <property type="match status" value="1"/>
</dbReference>
<proteinExistence type="predicted"/>
<dbReference type="SUPFAM" id="SSF49503">
    <property type="entry name" value="Cupredoxins"/>
    <property type="match status" value="1"/>
</dbReference>
<dbReference type="InterPro" id="IPR003245">
    <property type="entry name" value="Phytocyanin_dom"/>
</dbReference>
<dbReference type="PANTHER" id="PTHR33021:SF438">
    <property type="entry name" value="GENOME ASSEMBLY, CHROMOSOME: A09"/>
    <property type="match status" value="1"/>
</dbReference>
<evidence type="ECO:0000256" key="5">
    <source>
        <dbReference type="SAM" id="MobiDB-lite"/>
    </source>
</evidence>
<dbReference type="Gene3D" id="2.60.40.420">
    <property type="entry name" value="Cupredoxins - blue copper proteins"/>
    <property type="match status" value="1"/>
</dbReference>
<keyword evidence="9" id="KW-1185">Reference proteome</keyword>
<keyword evidence="6" id="KW-0812">Transmembrane</keyword>
<keyword evidence="1" id="KW-0449">Lipoprotein</keyword>
<protein>
    <submittedName>
        <fullName evidence="10">Blue copper protein</fullName>
    </submittedName>
</protein>
<evidence type="ECO:0000259" key="8">
    <source>
        <dbReference type="PROSITE" id="PS51485"/>
    </source>
</evidence>
<dbReference type="RefSeq" id="XP_018485308.2">
    <property type="nucleotide sequence ID" value="XM_018629806.2"/>
</dbReference>
<dbReference type="InterPro" id="IPR008972">
    <property type="entry name" value="Cupredoxin"/>
</dbReference>
<keyword evidence="2" id="KW-0479">Metal-binding</keyword>
<dbReference type="PANTHER" id="PTHR33021">
    <property type="entry name" value="BLUE COPPER PROTEIN"/>
    <property type="match status" value="1"/>
</dbReference>
<evidence type="ECO:0000256" key="7">
    <source>
        <dbReference type="SAM" id="SignalP"/>
    </source>
</evidence>
<dbReference type="AlphaFoldDB" id="A0A6J0NNP0"/>